<evidence type="ECO:0000256" key="3">
    <source>
        <dbReference type="ARBA" id="ARBA00022679"/>
    </source>
</evidence>
<dbReference type="InterPro" id="IPR001173">
    <property type="entry name" value="Glyco_trans_2-like"/>
</dbReference>
<dbReference type="Proteomes" id="UP000473325">
    <property type="component" value="Unassembled WGS sequence"/>
</dbReference>
<protein>
    <submittedName>
        <fullName evidence="5">Glycosyltransferase</fullName>
    </submittedName>
</protein>
<dbReference type="RefSeq" id="WP_160879442.1">
    <property type="nucleotide sequence ID" value="NZ_WUEK01000013.1"/>
</dbReference>
<dbReference type="PANTHER" id="PTHR43398:SF1">
    <property type="entry name" value="DOLICHOL-PHOSPHATE MANNOSYLTRANSFERASE SUBUNIT 1"/>
    <property type="match status" value="1"/>
</dbReference>
<dbReference type="FunFam" id="3.90.550.10:FF:000122">
    <property type="entry name" value="Dolichol-phosphate mannosyltransferase subunit 1"/>
    <property type="match status" value="1"/>
</dbReference>
<keyword evidence="3 5" id="KW-0808">Transferase</keyword>
<organism evidence="5 6">
    <name type="scientific">Nocardioides flavescens</name>
    <dbReference type="NCBI Taxonomy" id="2691959"/>
    <lineage>
        <taxon>Bacteria</taxon>
        <taxon>Bacillati</taxon>
        <taxon>Actinomycetota</taxon>
        <taxon>Actinomycetes</taxon>
        <taxon>Propionibacteriales</taxon>
        <taxon>Nocardioidaceae</taxon>
        <taxon>Nocardioides</taxon>
    </lineage>
</organism>
<dbReference type="GO" id="GO:0004582">
    <property type="term" value="F:dolichyl-phosphate beta-D-mannosyltransferase activity"/>
    <property type="evidence" value="ECO:0007669"/>
    <property type="project" value="InterPro"/>
</dbReference>
<evidence type="ECO:0000259" key="4">
    <source>
        <dbReference type="Pfam" id="PF00535"/>
    </source>
</evidence>
<evidence type="ECO:0000256" key="2">
    <source>
        <dbReference type="ARBA" id="ARBA00022676"/>
    </source>
</evidence>
<dbReference type="Pfam" id="PF00535">
    <property type="entry name" value="Glycos_transf_2"/>
    <property type="match status" value="1"/>
</dbReference>
<dbReference type="Gene3D" id="3.90.550.10">
    <property type="entry name" value="Spore Coat Polysaccharide Biosynthesis Protein SpsA, Chain A"/>
    <property type="match status" value="1"/>
</dbReference>
<proteinExistence type="inferred from homology"/>
<comment type="caution">
    <text evidence="5">The sequence shown here is derived from an EMBL/GenBank/DDBJ whole genome shotgun (WGS) entry which is preliminary data.</text>
</comment>
<sequence>MNTLVIVPTYQEAGGVVRVLDAVLAAAPEVDVLVVDDASPDGTGDLVAAHPAYGDRVRLLRRPGRSGLGSAYRDGFAWALARSYEAVVEMDADLSHPPDELPRLVAALADADLVIGSRYVPGGRTEGWPWRRAVLSRLGNAYVRGVLGLDVHDATGGYRAFRATTLRAIRVLSAESDGYAFQVETTWRADRHDLRIVEVPITFTDRTVGRSKMTAGIAAEALVRVARWRLGELTGRGPRASARSLVGG</sequence>
<reference evidence="5 6" key="1">
    <citation type="submission" date="2019-12" db="EMBL/GenBank/DDBJ databases">
        <authorList>
            <person name="Kun Z."/>
        </authorList>
    </citation>
    <scope>NUCLEOTIDE SEQUENCE [LARGE SCALE GENOMIC DNA]</scope>
    <source>
        <strain evidence="5 6">YIM 123512</strain>
    </source>
</reference>
<name>A0A6L7F033_9ACTN</name>
<dbReference type="InterPro" id="IPR039528">
    <property type="entry name" value="DPM1-like"/>
</dbReference>
<dbReference type="GO" id="GO:0016020">
    <property type="term" value="C:membrane"/>
    <property type="evidence" value="ECO:0007669"/>
    <property type="project" value="GOC"/>
</dbReference>
<comment type="similarity">
    <text evidence="1">Belongs to the glycosyltransferase 2 family.</text>
</comment>
<dbReference type="PANTHER" id="PTHR43398">
    <property type="entry name" value="DOLICHOL-PHOSPHATE MANNOSYLTRANSFERASE SUBUNIT 1"/>
    <property type="match status" value="1"/>
</dbReference>
<gene>
    <name evidence="5" type="ORF">GRQ65_18335</name>
</gene>
<dbReference type="GO" id="GO:0009247">
    <property type="term" value="P:glycolipid biosynthetic process"/>
    <property type="evidence" value="ECO:0007669"/>
    <property type="project" value="TreeGrafter"/>
</dbReference>
<keyword evidence="2" id="KW-0328">Glycosyltransferase</keyword>
<dbReference type="InterPro" id="IPR029044">
    <property type="entry name" value="Nucleotide-diphossugar_trans"/>
</dbReference>
<dbReference type="CDD" id="cd06442">
    <property type="entry name" value="DPM1_like"/>
    <property type="match status" value="1"/>
</dbReference>
<feature type="domain" description="Glycosyltransferase 2-like" evidence="4">
    <location>
        <begin position="5"/>
        <end position="166"/>
    </location>
</feature>
<keyword evidence="6" id="KW-1185">Reference proteome</keyword>
<evidence type="ECO:0000256" key="1">
    <source>
        <dbReference type="ARBA" id="ARBA00006739"/>
    </source>
</evidence>
<evidence type="ECO:0000313" key="5">
    <source>
        <dbReference type="EMBL" id="MXG91508.1"/>
    </source>
</evidence>
<dbReference type="SUPFAM" id="SSF53448">
    <property type="entry name" value="Nucleotide-diphospho-sugar transferases"/>
    <property type="match status" value="1"/>
</dbReference>
<dbReference type="AlphaFoldDB" id="A0A6L7F033"/>
<accession>A0A6L7F033</accession>
<dbReference type="EMBL" id="WUEK01000013">
    <property type="protein sequence ID" value="MXG91508.1"/>
    <property type="molecule type" value="Genomic_DNA"/>
</dbReference>
<evidence type="ECO:0000313" key="6">
    <source>
        <dbReference type="Proteomes" id="UP000473325"/>
    </source>
</evidence>